<name>A0ABR8LX27_9FLAO</name>
<gene>
    <name evidence="2" type="ORF">IEG06_08570</name>
</gene>
<proteinExistence type="predicted"/>
<dbReference type="Proteomes" id="UP000627521">
    <property type="component" value="Unassembled WGS sequence"/>
</dbReference>
<feature type="transmembrane region" description="Helical" evidence="1">
    <location>
        <begin position="29"/>
        <end position="51"/>
    </location>
</feature>
<keyword evidence="1" id="KW-0472">Membrane</keyword>
<protein>
    <recommendedName>
        <fullName evidence="4">Gliding motility protein GldL</fullName>
    </recommendedName>
</protein>
<keyword evidence="1" id="KW-0812">Transmembrane</keyword>
<comment type="caution">
    <text evidence="2">The sequence shown here is derived from an EMBL/GenBank/DDBJ whole genome shotgun (WGS) entry which is preliminary data.</text>
</comment>
<evidence type="ECO:0000313" key="2">
    <source>
        <dbReference type="EMBL" id="MBD3863504.1"/>
    </source>
</evidence>
<evidence type="ECO:0000256" key="1">
    <source>
        <dbReference type="SAM" id="Phobius"/>
    </source>
</evidence>
<keyword evidence="1" id="KW-1133">Transmembrane helix</keyword>
<dbReference type="RefSeq" id="WP_191101317.1">
    <property type="nucleotide sequence ID" value="NZ_JACXXH010000004.1"/>
</dbReference>
<accession>A0ABR8LX27</accession>
<evidence type="ECO:0008006" key="4">
    <source>
        <dbReference type="Google" id="ProtNLM"/>
    </source>
</evidence>
<evidence type="ECO:0000313" key="3">
    <source>
        <dbReference type="Proteomes" id="UP000627521"/>
    </source>
</evidence>
<dbReference type="EMBL" id="JACXXH010000004">
    <property type="protein sequence ID" value="MBD3863504.1"/>
    <property type="molecule type" value="Genomic_DNA"/>
</dbReference>
<organism evidence="2 3">
    <name type="scientific">Olleya marilimosa</name>
    <dbReference type="NCBI Taxonomy" id="272164"/>
    <lineage>
        <taxon>Bacteria</taxon>
        <taxon>Pseudomonadati</taxon>
        <taxon>Bacteroidota</taxon>
        <taxon>Flavobacteriia</taxon>
        <taxon>Flavobacteriales</taxon>
        <taxon>Flavobacteriaceae</taxon>
    </lineage>
</organism>
<reference evidence="2 3" key="1">
    <citation type="submission" date="2020-09" db="EMBL/GenBank/DDBJ databases">
        <title>Bacillus nautilus sp. nov., Chryseoglobus crepusculi sp. nov, and Psychrobacter noctis sp. nov., isolated from deep-sea sponges from the equatorial Atlantic.</title>
        <authorList>
            <person name="Stennett H.L."/>
            <person name="Williams S.E."/>
        </authorList>
    </citation>
    <scope>NUCLEOTIDE SEQUENCE [LARGE SCALE GENOMIC DNA]</scope>
    <source>
        <strain evidence="2 3">28M-24</strain>
    </source>
</reference>
<sequence>MKKSVYVLGFLALFTLSTASLFKIMHWPYAGILIFIGFFLLNFGFLPTLFYKLYKKDAISN</sequence>
<keyword evidence="3" id="KW-1185">Reference proteome</keyword>